<evidence type="ECO:0000313" key="2">
    <source>
        <dbReference type="EMBL" id="OTF88155.1"/>
    </source>
</evidence>
<keyword evidence="3" id="KW-1185">Reference proteome</keyword>
<reference evidence="1 3" key="1">
    <citation type="journal article" date="2017" name="Nature">
        <title>The sunflower genome provides insights into oil metabolism, flowering and Asterid evolution.</title>
        <authorList>
            <person name="Badouin H."/>
            <person name="Gouzy J."/>
            <person name="Grassa C.J."/>
            <person name="Murat F."/>
            <person name="Staton S.E."/>
            <person name="Cottret L."/>
            <person name="Lelandais-Briere C."/>
            <person name="Owens G.L."/>
            <person name="Carrere S."/>
            <person name="Mayjonade B."/>
            <person name="Legrand L."/>
            <person name="Gill N."/>
            <person name="Kane N.C."/>
            <person name="Bowers J.E."/>
            <person name="Hubner S."/>
            <person name="Bellec A."/>
            <person name="Berard A."/>
            <person name="Berges H."/>
            <person name="Blanchet N."/>
            <person name="Boniface M.C."/>
            <person name="Brunel D."/>
            <person name="Catrice O."/>
            <person name="Chaidir N."/>
            <person name="Claudel C."/>
            <person name="Donnadieu C."/>
            <person name="Faraut T."/>
            <person name="Fievet G."/>
            <person name="Helmstetter N."/>
            <person name="King M."/>
            <person name="Knapp S.J."/>
            <person name="Lai Z."/>
            <person name="Le Paslier M.C."/>
            <person name="Lippi Y."/>
            <person name="Lorenzon L."/>
            <person name="Mandel J.R."/>
            <person name="Marage G."/>
            <person name="Marchand G."/>
            <person name="Marquand E."/>
            <person name="Bret-Mestries E."/>
            <person name="Morien E."/>
            <person name="Nambeesan S."/>
            <person name="Nguyen T."/>
            <person name="Pegot-Espagnet P."/>
            <person name="Pouilly N."/>
            <person name="Raftis F."/>
            <person name="Sallet E."/>
            <person name="Schiex T."/>
            <person name="Thomas J."/>
            <person name="Vandecasteele C."/>
            <person name="Vares D."/>
            <person name="Vear F."/>
            <person name="Vautrin S."/>
            <person name="Crespi M."/>
            <person name="Mangin B."/>
            <person name="Burke J.M."/>
            <person name="Salse J."/>
            <person name="Munos S."/>
            <person name="Vincourt P."/>
            <person name="Rieseberg L.H."/>
            <person name="Langlade N.B."/>
        </authorList>
    </citation>
    <scope>NUCLEOTIDE SEQUENCE [LARGE SCALE GENOMIC DNA]</scope>
    <source>
        <strain evidence="3">cv. SF193</strain>
        <tissue evidence="1">Leaves</tissue>
    </source>
</reference>
<reference evidence="2" key="2">
    <citation type="submission" date="2017-02" db="EMBL/GenBank/DDBJ databases">
        <title>Sunflower complete genome.</title>
        <authorList>
            <person name="Langlade N."/>
            <person name="Munos S."/>
        </authorList>
    </citation>
    <scope>NUCLEOTIDE SEQUENCE [LARGE SCALE GENOMIC DNA]</scope>
    <source>
        <tissue evidence="2">Leaves</tissue>
    </source>
</reference>
<reference evidence="1" key="3">
    <citation type="submission" date="2020-06" db="EMBL/GenBank/DDBJ databases">
        <title>Helianthus annuus Genome sequencing and assembly Release 2.</title>
        <authorList>
            <person name="Gouzy J."/>
            <person name="Langlade N."/>
            <person name="Munos S."/>
        </authorList>
    </citation>
    <scope>NUCLEOTIDE SEQUENCE</scope>
    <source>
        <tissue evidence="1">Leaves</tissue>
    </source>
</reference>
<dbReference type="AlphaFoldDB" id="A0A251RUP3"/>
<accession>A0A251RUP3</accession>
<evidence type="ECO:0000313" key="3">
    <source>
        <dbReference type="Proteomes" id="UP000215914"/>
    </source>
</evidence>
<dbReference type="EMBL" id="CM007906">
    <property type="protein sequence ID" value="OTF88155.1"/>
    <property type="molecule type" value="Genomic_DNA"/>
</dbReference>
<proteinExistence type="predicted"/>
<dbReference type="InParanoid" id="A0A251RUP3"/>
<dbReference type="Proteomes" id="UP000215914">
    <property type="component" value="Chromosome 17"/>
</dbReference>
<dbReference type="EMBL" id="MNCJ02000332">
    <property type="protein sequence ID" value="KAF5757714.1"/>
    <property type="molecule type" value="Genomic_DNA"/>
</dbReference>
<evidence type="ECO:0000313" key="1">
    <source>
        <dbReference type="EMBL" id="KAF5757714.1"/>
    </source>
</evidence>
<organism evidence="2 3">
    <name type="scientific">Helianthus annuus</name>
    <name type="common">Common sunflower</name>
    <dbReference type="NCBI Taxonomy" id="4232"/>
    <lineage>
        <taxon>Eukaryota</taxon>
        <taxon>Viridiplantae</taxon>
        <taxon>Streptophyta</taxon>
        <taxon>Embryophyta</taxon>
        <taxon>Tracheophyta</taxon>
        <taxon>Spermatophyta</taxon>
        <taxon>Magnoliopsida</taxon>
        <taxon>eudicotyledons</taxon>
        <taxon>Gunneridae</taxon>
        <taxon>Pentapetalae</taxon>
        <taxon>asterids</taxon>
        <taxon>campanulids</taxon>
        <taxon>Asterales</taxon>
        <taxon>Asteraceae</taxon>
        <taxon>Asteroideae</taxon>
        <taxon>Heliantheae alliance</taxon>
        <taxon>Heliantheae</taxon>
        <taxon>Helianthus</taxon>
    </lineage>
</organism>
<protein>
    <submittedName>
        <fullName evidence="2">Uncharacterized protein</fullName>
    </submittedName>
</protein>
<name>A0A251RUP3_HELAN</name>
<dbReference type="Gramene" id="mRNA:HanXRQr2_Chr17g0829931">
    <property type="protein sequence ID" value="mRNA:HanXRQr2_Chr17g0829931"/>
    <property type="gene ID" value="HanXRQr2_Chr17g0829931"/>
</dbReference>
<gene>
    <name evidence="2" type="ORF">HannXRQ_Chr17g0569961</name>
    <name evidence="1" type="ORF">HanXRQr2_Chr17g0829931</name>
</gene>
<sequence length="70" mass="8849">MERFFYFNFMSRIMSDYKVEMINDGMQKSYVHFHRFNLWNVPGFCLKRRKKNSLIWFREFIWLVNQRASI</sequence>